<accession>A0A2A9PFE3</accession>
<dbReference type="EMBL" id="LAZP02000151">
    <property type="protein sequence ID" value="PFH60109.1"/>
    <property type="molecule type" value="Genomic_DNA"/>
</dbReference>
<keyword evidence="3" id="KW-1185">Reference proteome</keyword>
<comment type="caution">
    <text evidence="2">The sequence shown here is derived from an EMBL/GenBank/DDBJ whole genome shotgun (WGS) entry which is preliminary data.</text>
</comment>
<reference evidence="2 3" key="1">
    <citation type="journal article" date="2015" name="BMC Genomics">
        <title>Gene expression during zombie ant biting behavior reflects the complexity underlying fungal parasitic behavioral manipulation.</title>
        <authorList>
            <person name="de Bekker C."/>
            <person name="Ohm R.A."/>
            <person name="Loreto R.G."/>
            <person name="Sebastian A."/>
            <person name="Albert I."/>
            <person name="Merrow M."/>
            <person name="Brachmann A."/>
            <person name="Hughes D.P."/>
        </authorList>
    </citation>
    <scope>NUCLEOTIDE SEQUENCE [LARGE SCALE GENOMIC DNA]</scope>
    <source>
        <strain evidence="2 3">SC16a</strain>
    </source>
</reference>
<evidence type="ECO:0000256" key="1">
    <source>
        <dbReference type="SAM" id="MobiDB-lite"/>
    </source>
</evidence>
<reference evidence="2 3" key="2">
    <citation type="journal article" date="2017" name="Sci. Rep.">
        <title>Ant-infecting Ophiocordyceps genomes reveal a high diversity of potential behavioral manipulation genes and a possible major role for enterotoxins.</title>
        <authorList>
            <person name="de Bekker C."/>
            <person name="Ohm R.A."/>
            <person name="Evans H.C."/>
            <person name="Brachmann A."/>
            <person name="Hughes D.P."/>
        </authorList>
    </citation>
    <scope>NUCLEOTIDE SEQUENCE [LARGE SCALE GENOMIC DNA]</scope>
    <source>
        <strain evidence="2 3">SC16a</strain>
    </source>
</reference>
<sequence>MRQQVGGRGRRAREARLGRKPRNGGRGRMRQGVEKHLDSKRALRPTSGWFPIIDVKTYVTVVIDQSKTAYKTAEEKGYIPAEIIQHQMEMLNEAYRPAGVVYRRHDPE</sequence>
<evidence type="ECO:0000313" key="2">
    <source>
        <dbReference type="EMBL" id="PFH60109.1"/>
    </source>
</evidence>
<evidence type="ECO:0000313" key="3">
    <source>
        <dbReference type="Proteomes" id="UP000037136"/>
    </source>
</evidence>
<name>A0A2A9PFE3_OPHUN</name>
<feature type="compositionally biased region" description="Basic residues" evidence="1">
    <location>
        <begin position="18"/>
        <end position="29"/>
    </location>
</feature>
<gene>
    <name evidence="2" type="ORF">XA68_11464</name>
</gene>
<dbReference type="OrthoDB" id="4907456at2759"/>
<proteinExistence type="predicted"/>
<feature type="region of interest" description="Disordered" evidence="1">
    <location>
        <begin position="1"/>
        <end position="40"/>
    </location>
</feature>
<dbReference type="Proteomes" id="UP000037136">
    <property type="component" value="Unassembled WGS sequence"/>
</dbReference>
<protein>
    <submittedName>
        <fullName evidence="2">Uncharacterized protein</fullName>
    </submittedName>
</protein>
<organism evidence="2 3">
    <name type="scientific">Ophiocordyceps unilateralis</name>
    <name type="common">Zombie-ant fungus</name>
    <name type="synonym">Torrubia unilateralis</name>
    <dbReference type="NCBI Taxonomy" id="268505"/>
    <lineage>
        <taxon>Eukaryota</taxon>
        <taxon>Fungi</taxon>
        <taxon>Dikarya</taxon>
        <taxon>Ascomycota</taxon>
        <taxon>Pezizomycotina</taxon>
        <taxon>Sordariomycetes</taxon>
        <taxon>Hypocreomycetidae</taxon>
        <taxon>Hypocreales</taxon>
        <taxon>Ophiocordycipitaceae</taxon>
        <taxon>Ophiocordyceps</taxon>
    </lineage>
</organism>
<dbReference type="AlphaFoldDB" id="A0A2A9PFE3"/>
<feature type="compositionally biased region" description="Basic and acidic residues" evidence="1">
    <location>
        <begin position="31"/>
        <end position="40"/>
    </location>
</feature>